<keyword evidence="1" id="KW-0812">Transmembrane</keyword>
<gene>
    <name evidence="2" type="ORF">HMPREF0077_1655</name>
</gene>
<dbReference type="AlphaFoldDB" id="C2CJJ5"/>
<dbReference type="RefSeq" id="WP_004836545.1">
    <property type="nucleotide sequence ID" value="NZ_GG666296.1"/>
</dbReference>
<keyword evidence="1" id="KW-1133">Transmembrane helix</keyword>
<dbReference type="Proteomes" id="UP000003744">
    <property type="component" value="Unassembled WGS sequence"/>
</dbReference>
<reference evidence="2 3" key="1">
    <citation type="submission" date="2009-01" db="EMBL/GenBank/DDBJ databases">
        <authorList>
            <person name="Qin X."/>
            <person name="Bachman B."/>
            <person name="Battles P."/>
            <person name="Bell A."/>
            <person name="Bess C."/>
            <person name="Bickham C."/>
            <person name="Chaboub L."/>
            <person name="Chen D."/>
            <person name="Coyle M."/>
            <person name="Deiros D.R."/>
            <person name="Dinh H."/>
            <person name="Forbes L."/>
            <person name="Fowler G."/>
            <person name="Francisco L."/>
            <person name="Fu Q."/>
            <person name="Gubbala S."/>
            <person name="Hale W."/>
            <person name="Han Y."/>
            <person name="Hemphill L."/>
            <person name="Highlander S.K."/>
            <person name="Hirani K."/>
            <person name="Hogues M."/>
            <person name="Jackson L."/>
            <person name="Jakkamsetti A."/>
            <person name="Javaid M."/>
            <person name="Jiang H."/>
            <person name="Korchina V."/>
            <person name="Kovar C."/>
            <person name="Lara F."/>
            <person name="Lee S."/>
            <person name="Mata R."/>
            <person name="Mathew T."/>
            <person name="Moen C."/>
            <person name="Morales K."/>
            <person name="Munidasa M."/>
            <person name="Nazareth L."/>
            <person name="Ngo R."/>
            <person name="Nguyen L."/>
            <person name="Okwuonu G."/>
            <person name="Ongeri F."/>
            <person name="Patil S."/>
            <person name="Petrosino J."/>
            <person name="Pham C."/>
            <person name="Pham P."/>
            <person name="Pu L.-L."/>
            <person name="Puazo M."/>
            <person name="Raj R."/>
            <person name="Reid J."/>
            <person name="Rouhana J."/>
            <person name="Saada N."/>
            <person name="Shang Y."/>
            <person name="Simmons D."/>
            <person name="Thornton R."/>
            <person name="Warren J."/>
            <person name="Weissenberger G."/>
            <person name="Zhang J."/>
            <person name="Zhang L."/>
            <person name="Zhou C."/>
            <person name="Zhu D."/>
            <person name="Muzny D."/>
            <person name="Worley K."/>
            <person name="Gibbs R."/>
        </authorList>
    </citation>
    <scope>NUCLEOTIDE SEQUENCE [LARGE SCALE GENOMIC DNA]</scope>
    <source>
        <strain evidence="2 3">ATCC 35098</strain>
    </source>
</reference>
<keyword evidence="1" id="KW-0472">Membrane</keyword>
<sequence length="375" mass="41615">MAKFCNQCGRPLKEGEVCDCQKNKTEKLDKKDFARAEENRTYDYSNSASNTSSSHSDDKNIMDDISYWQGKFQDKLGASFKEKVDDFKKMNEEINSYNDDVVIPSLINASEGEVCVKQYDIATFKNMIMGFITYSKANCKLLVTNKRVLLSARGRDIKGNLNFQNEFSLSDIAGISLVSEYIPNPFKFILGLIISIFINTILVTMGGGNYDSGGFVMGILCIIIGLISSIMIKNNNILSLLASNVILAGATLSGGVGALTSMMTFESRQTALLKLIIFGIIAFFALIYTFLRIWAFAQVPNLTLSINTRSSFPAIDMRKREKKMFGLISDASGTNTGFDYVVPARDTELAIRELGSLISDIQSHGDYGIEKWKNI</sequence>
<accession>C2CJJ5</accession>
<feature type="transmembrane region" description="Helical" evidence="1">
    <location>
        <begin position="213"/>
        <end position="232"/>
    </location>
</feature>
<organism evidence="2 3">
    <name type="scientific">Anaerococcus tetradius ATCC 35098</name>
    <dbReference type="NCBI Taxonomy" id="525255"/>
    <lineage>
        <taxon>Bacteria</taxon>
        <taxon>Bacillati</taxon>
        <taxon>Bacillota</taxon>
        <taxon>Tissierellia</taxon>
        <taxon>Tissierellales</taxon>
        <taxon>Peptoniphilaceae</taxon>
        <taxon>Anaerococcus</taxon>
    </lineage>
</organism>
<name>C2CJJ5_9FIRM</name>
<evidence type="ECO:0000313" key="2">
    <source>
        <dbReference type="EMBL" id="EEI82288.1"/>
    </source>
</evidence>
<feature type="transmembrane region" description="Helical" evidence="1">
    <location>
        <begin position="271"/>
        <end position="291"/>
    </location>
</feature>
<proteinExistence type="predicted"/>
<dbReference type="HOGENOM" id="CLU_737028_0_0_9"/>
<evidence type="ECO:0000256" key="1">
    <source>
        <dbReference type="SAM" id="Phobius"/>
    </source>
</evidence>
<comment type="caution">
    <text evidence="2">The sequence shown here is derived from an EMBL/GenBank/DDBJ whole genome shotgun (WGS) entry which is preliminary data.</text>
</comment>
<feature type="transmembrane region" description="Helical" evidence="1">
    <location>
        <begin position="188"/>
        <end position="207"/>
    </location>
</feature>
<feature type="transmembrane region" description="Helical" evidence="1">
    <location>
        <begin position="244"/>
        <end position="265"/>
    </location>
</feature>
<dbReference type="EMBL" id="ACGC01000114">
    <property type="protein sequence ID" value="EEI82288.1"/>
    <property type="molecule type" value="Genomic_DNA"/>
</dbReference>
<evidence type="ECO:0000313" key="3">
    <source>
        <dbReference type="Proteomes" id="UP000003744"/>
    </source>
</evidence>
<protein>
    <submittedName>
        <fullName evidence="2">Uncharacterized protein</fullName>
    </submittedName>
</protein>